<proteinExistence type="predicted"/>
<name>A0A6A6AF99_9PLEO</name>
<reference evidence="1" key="1">
    <citation type="journal article" date="2020" name="Stud. Mycol.">
        <title>101 Dothideomycetes genomes: a test case for predicting lifestyles and emergence of pathogens.</title>
        <authorList>
            <person name="Haridas S."/>
            <person name="Albert R."/>
            <person name="Binder M."/>
            <person name="Bloem J."/>
            <person name="Labutti K."/>
            <person name="Salamov A."/>
            <person name="Andreopoulos B."/>
            <person name="Baker S."/>
            <person name="Barry K."/>
            <person name="Bills G."/>
            <person name="Bluhm B."/>
            <person name="Cannon C."/>
            <person name="Castanera R."/>
            <person name="Culley D."/>
            <person name="Daum C."/>
            <person name="Ezra D."/>
            <person name="Gonzalez J."/>
            <person name="Henrissat B."/>
            <person name="Kuo A."/>
            <person name="Liang C."/>
            <person name="Lipzen A."/>
            <person name="Lutzoni F."/>
            <person name="Magnuson J."/>
            <person name="Mondo S."/>
            <person name="Nolan M."/>
            <person name="Ohm R."/>
            <person name="Pangilinan J."/>
            <person name="Park H.-J."/>
            <person name="Ramirez L."/>
            <person name="Alfaro M."/>
            <person name="Sun H."/>
            <person name="Tritt A."/>
            <person name="Yoshinaga Y."/>
            <person name="Zwiers L.-H."/>
            <person name="Turgeon B."/>
            <person name="Goodwin S."/>
            <person name="Spatafora J."/>
            <person name="Crous P."/>
            <person name="Grigoriev I."/>
        </authorList>
    </citation>
    <scope>NUCLEOTIDE SEQUENCE</scope>
    <source>
        <strain evidence="1">CBS 119687</strain>
    </source>
</reference>
<dbReference type="SUPFAM" id="SSF48403">
    <property type="entry name" value="Ankyrin repeat"/>
    <property type="match status" value="1"/>
</dbReference>
<organism evidence="1 2">
    <name type="scientific">Dothidotthia symphoricarpi CBS 119687</name>
    <dbReference type="NCBI Taxonomy" id="1392245"/>
    <lineage>
        <taxon>Eukaryota</taxon>
        <taxon>Fungi</taxon>
        <taxon>Dikarya</taxon>
        <taxon>Ascomycota</taxon>
        <taxon>Pezizomycotina</taxon>
        <taxon>Dothideomycetes</taxon>
        <taxon>Pleosporomycetidae</taxon>
        <taxon>Pleosporales</taxon>
        <taxon>Dothidotthiaceae</taxon>
        <taxon>Dothidotthia</taxon>
    </lineage>
</organism>
<dbReference type="RefSeq" id="XP_033524097.1">
    <property type="nucleotide sequence ID" value="XM_033668000.1"/>
</dbReference>
<accession>A0A6A6AF99</accession>
<dbReference type="GeneID" id="54408432"/>
<dbReference type="Gene3D" id="1.25.40.20">
    <property type="entry name" value="Ankyrin repeat-containing domain"/>
    <property type="match status" value="1"/>
</dbReference>
<sequence length="307" mass="33971">MSKLENLAWDLACKACESDNTILFEQACLTTAKNDLDWFFLRVLRIAIGHEAKAILNHMISCGVDVKTLRPSDVATRPKPSIALLEFLLSHGWDINYRPDKSPGSQPFLWFVTSDDALVKWCLDHGANVSTPKGSRSCDPILETCANSGNLASFKLLRSKGAPLGRRTLHKAVEMAAWGHTGSSNPEKDTEQQRQCRTKHAEHIMMVRYLLNVVGLDVNAPDRPPGCKKGMHSAWGTPICYIPGCGMPERDARELTWLLLDRGADPAPALQIAKEDGNAIFAEDVNAWKAQKGSEKEQKPKHSCCLQ</sequence>
<dbReference type="EMBL" id="ML977505">
    <property type="protein sequence ID" value="KAF2129708.1"/>
    <property type="molecule type" value="Genomic_DNA"/>
</dbReference>
<dbReference type="Proteomes" id="UP000799771">
    <property type="component" value="Unassembled WGS sequence"/>
</dbReference>
<dbReference type="OrthoDB" id="426293at2759"/>
<protein>
    <recommendedName>
        <fullName evidence="3">Ankyrin</fullName>
    </recommendedName>
</protein>
<gene>
    <name evidence="1" type="ORF">P153DRAFT_366220</name>
</gene>
<dbReference type="InterPro" id="IPR036770">
    <property type="entry name" value="Ankyrin_rpt-contain_sf"/>
</dbReference>
<evidence type="ECO:0000313" key="1">
    <source>
        <dbReference type="EMBL" id="KAF2129708.1"/>
    </source>
</evidence>
<keyword evidence="2" id="KW-1185">Reference proteome</keyword>
<evidence type="ECO:0000313" key="2">
    <source>
        <dbReference type="Proteomes" id="UP000799771"/>
    </source>
</evidence>
<evidence type="ECO:0008006" key="3">
    <source>
        <dbReference type="Google" id="ProtNLM"/>
    </source>
</evidence>
<dbReference type="AlphaFoldDB" id="A0A6A6AF99"/>